<evidence type="ECO:0000313" key="2">
    <source>
        <dbReference type="Proteomes" id="UP000076532"/>
    </source>
</evidence>
<gene>
    <name evidence="1" type="ORF">FIBSPDRAFT_730851</name>
</gene>
<evidence type="ECO:0000313" key="1">
    <source>
        <dbReference type="EMBL" id="KZP27388.1"/>
    </source>
</evidence>
<reference evidence="1 2" key="1">
    <citation type="journal article" date="2016" name="Mol. Biol. Evol.">
        <title>Comparative Genomics of Early-Diverging Mushroom-Forming Fungi Provides Insights into the Origins of Lignocellulose Decay Capabilities.</title>
        <authorList>
            <person name="Nagy L.G."/>
            <person name="Riley R."/>
            <person name="Tritt A."/>
            <person name="Adam C."/>
            <person name="Daum C."/>
            <person name="Floudas D."/>
            <person name="Sun H."/>
            <person name="Yadav J.S."/>
            <person name="Pangilinan J."/>
            <person name="Larsson K.H."/>
            <person name="Matsuura K."/>
            <person name="Barry K."/>
            <person name="Labutti K."/>
            <person name="Kuo R."/>
            <person name="Ohm R.A."/>
            <person name="Bhattacharya S.S."/>
            <person name="Shirouzu T."/>
            <person name="Yoshinaga Y."/>
            <person name="Martin F.M."/>
            <person name="Grigoriev I.V."/>
            <person name="Hibbett D.S."/>
        </authorList>
    </citation>
    <scope>NUCLEOTIDE SEQUENCE [LARGE SCALE GENOMIC DNA]</scope>
    <source>
        <strain evidence="1 2">CBS 109695</strain>
    </source>
</reference>
<organism evidence="1 2">
    <name type="scientific">Athelia psychrophila</name>
    <dbReference type="NCBI Taxonomy" id="1759441"/>
    <lineage>
        <taxon>Eukaryota</taxon>
        <taxon>Fungi</taxon>
        <taxon>Dikarya</taxon>
        <taxon>Basidiomycota</taxon>
        <taxon>Agaricomycotina</taxon>
        <taxon>Agaricomycetes</taxon>
        <taxon>Agaricomycetidae</taxon>
        <taxon>Atheliales</taxon>
        <taxon>Atheliaceae</taxon>
        <taxon>Athelia</taxon>
    </lineage>
</organism>
<protein>
    <recommendedName>
        <fullName evidence="3">Fe2OG dioxygenase domain-containing protein</fullName>
    </recommendedName>
</protein>
<keyword evidence="2" id="KW-1185">Reference proteome</keyword>
<dbReference type="Proteomes" id="UP000076532">
    <property type="component" value="Unassembled WGS sequence"/>
</dbReference>
<name>A0A166QP84_9AGAM</name>
<dbReference type="EMBL" id="KV417509">
    <property type="protein sequence ID" value="KZP27388.1"/>
    <property type="molecule type" value="Genomic_DNA"/>
</dbReference>
<feature type="non-terminal residue" evidence="1">
    <location>
        <position position="1"/>
    </location>
</feature>
<dbReference type="AlphaFoldDB" id="A0A166QP84"/>
<dbReference type="OrthoDB" id="3255767at2759"/>
<dbReference type="Gene3D" id="3.60.130.30">
    <property type="match status" value="1"/>
</dbReference>
<proteinExistence type="predicted"/>
<evidence type="ECO:0008006" key="3">
    <source>
        <dbReference type="Google" id="ProtNLM"/>
    </source>
</evidence>
<accession>A0A166QP84</accession>
<sequence>YEAREILFNIQKEVHVDKQDPPLSWVVDLALGEHKGGHLVLPQLGLRIRLEPGDMIMLRGRMIRHGVEDWTGGQRICMPHFTHSSTWRMMNMGHLVGLPPVPVKPDSVPDRSDI</sequence>